<gene>
    <name evidence="4" type="ORF">M0813_29758</name>
</gene>
<evidence type="ECO:0000256" key="2">
    <source>
        <dbReference type="ARBA" id="ARBA00023186"/>
    </source>
</evidence>
<dbReference type="SUPFAM" id="SSF46579">
    <property type="entry name" value="Prefoldin"/>
    <property type="match status" value="1"/>
</dbReference>
<dbReference type="Pfam" id="PF01920">
    <property type="entry name" value="Prefoldin_2"/>
    <property type="match status" value="1"/>
</dbReference>
<keyword evidence="2" id="KW-0143">Chaperone</keyword>
<dbReference type="Gene3D" id="1.10.287.370">
    <property type="match status" value="1"/>
</dbReference>
<dbReference type="InterPro" id="IPR009053">
    <property type="entry name" value="Prefoldin"/>
</dbReference>
<dbReference type="InterPro" id="IPR027235">
    <property type="entry name" value="PFD2"/>
</dbReference>
<evidence type="ECO:0000256" key="1">
    <source>
        <dbReference type="ARBA" id="ARBA00008045"/>
    </source>
</evidence>
<dbReference type="InterPro" id="IPR002777">
    <property type="entry name" value="PFD_beta-like"/>
</dbReference>
<feature type="compositionally biased region" description="Basic and acidic residues" evidence="3">
    <location>
        <begin position="22"/>
        <end position="61"/>
    </location>
</feature>
<comment type="caution">
    <text evidence="4">The sequence shown here is derived from an EMBL/GenBank/DDBJ whole genome shotgun (WGS) entry which is preliminary data.</text>
</comment>
<feature type="compositionally biased region" description="Basic and acidic residues" evidence="3">
    <location>
        <begin position="166"/>
        <end position="182"/>
    </location>
</feature>
<evidence type="ECO:0000313" key="4">
    <source>
        <dbReference type="EMBL" id="KAJ6233453.1"/>
    </source>
</evidence>
<comment type="similarity">
    <text evidence="1">Belongs to the prefoldin subunit beta family.</text>
</comment>
<keyword evidence="5" id="KW-1185">Reference proteome</keyword>
<feature type="compositionally biased region" description="Low complexity" evidence="3">
    <location>
        <begin position="183"/>
        <end position="192"/>
    </location>
</feature>
<feature type="region of interest" description="Disordered" evidence="3">
    <location>
        <begin position="1"/>
        <end position="61"/>
    </location>
</feature>
<dbReference type="EMBL" id="JAOAOG010000276">
    <property type="protein sequence ID" value="KAJ6233453.1"/>
    <property type="molecule type" value="Genomic_DNA"/>
</dbReference>
<evidence type="ECO:0000256" key="3">
    <source>
        <dbReference type="SAM" id="MobiDB-lite"/>
    </source>
</evidence>
<name>A0ABQ8XLE7_9EUKA</name>
<accession>A0ABQ8XLE7</accession>
<protein>
    <submittedName>
        <fullName evidence="4">Prefoldin subunit 2</fullName>
    </submittedName>
</protein>
<organism evidence="4 5">
    <name type="scientific">Anaeramoeba flamelloides</name>
    <dbReference type="NCBI Taxonomy" id="1746091"/>
    <lineage>
        <taxon>Eukaryota</taxon>
        <taxon>Metamonada</taxon>
        <taxon>Anaeramoebidae</taxon>
        <taxon>Anaeramoeba</taxon>
    </lineage>
</organism>
<evidence type="ECO:0000313" key="5">
    <source>
        <dbReference type="Proteomes" id="UP001150062"/>
    </source>
</evidence>
<dbReference type="Proteomes" id="UP001150062">
    <property type="component" value="Unassembled WGS sequence"/>
</dbReference>
<proteinExistence type="inferred from homology"/>
<feature type="region of interest" description="Disordered" evidence="3">
    <location>
        <begin position="163"/>
        <end position="192"/>
    </location>
</feature>
<sequence length="192" mass="22881">MSTENEKPIVTEIDPNEEINEKDEKNEKNEKTEKNEKEENEKQTKKEEKKKEKEQEPQTKEEVIQLYKKKTQQRTALSNQISEAEYSVKEHTIVLTEIKGVDKTRRCWRLVDNILVEKNTEQIREELTKELETSQELVDTLKKQFEMKNEEISEYQKKYNIGYTNEKGEKKDEKTEKNKQQEKNNVGKGVLL</sequence>
<reference evidence="4" key="1">
    <citation type="submission" date="2022-08" db="EMBL/GenBank/DDBJ databases">
        <title>Novel sulfate-reducing endosymbionts in the free-living metamonad Anaeramoeba.</title>
        <authorList>
            <person name="Jerlstrom-Hultqvist J."/>
            <person name="Cepicka I."/>
            <person name="Gallot-Lavallee L."/>
            <person name="Salas-Leiva D."/>
            <person name="Curtis B.A."/>
            <person name="Zahonova K."/>
            <person name="Pipaliya S."/>
            <person name="Dacks J."/>
            <person name="Roger A.J."/>
        </authorList>
    </citation>
    <scope>NUCLEOTIDE SEQUENCE</scope>
    <source>
        <strain evidence="4">Schooner1</strain>
    </source>
</reference>
<dbReference type="PANTHER" id="PTHR13303">
    <property type="entry name" value="PREFOLDIN SUBUNIT 2"/>
    <property type="match status" value="1"/>
</dbReference>